<dbReference type="EMBL" id="JAUHTR010000001">
    <property type="protein sequence ID" value="MDN4523191.1"/>
    <property type="molecule type" value="Genomic_DNA"/>
</dbReference>
<evidence type="ECO:0000313" key="2">
    <source>
        <dbReference type="EMBL" id="MDN4523191.1"/>
    </source>
</evidence>
<proteinExistence type="predicted"/>
<dbReference type="GO" id="GO:0004519">
    <property type="term" value="F:endonuclease activity"/>
    <property type="evidence" value="ECO:0007669"/>
    <property type="project" value="UniProtKB-KW"/>
</dbReference>
<dbReference type="Gene3D" id="1.10.30.50">
    <property type="match status" value="1"/>
</dbReference>
<feature type="domain" description="HNH nuclease" evidence="1">
    <location>
        <begin position="194"/>
        <end position="253"/>
    </location>
</feature>
<keyword evidence="3" id="KW-1185">Reference proteome</keyword>
<dbReference type="InterPro" id="IPR003615">
    <property type="entry name" value="HNH_nuc"/>
</dbReference>
<evidence type="ECO:0000313" key="3">
    <source>
        <dbReference type="Proteomes" id="UP001172721"/>
    </source>
</evidence>
<comment type="caution">
    <text evidence="2">The sequence shown here is derived from an EMBL/GenBank/DDBJ whole genome shotgun (WGS) entry which is preliminary data.</text>
</comment>
<organism evidence="2 3">
    <name type="scientific">Fictibacillus fluitans</name>
    <dbReference type="NCBI Taxonomy" id="3058422"/>
    <lineage>
        <taxon>Bacteria</taxon>
        <taxon>Bacillati</taxon>
        <taxon>Bacillota</taxon>
        <taxon>Bacilli</taxon>
        <taxon>Bacillales</taxon>
        <taxon>Fictibacillaceae</taxon>
        <taxon>Fictibacillus</taxon>
    </lineage>
</organism>
<dbReference type="InterPro" id="IPR058712">
    <property type="entry name" value="SRA_ScoMcrA"/>
</dbReference>
<sequence>MVFSHKLETSDVITHRELIDRFSVSASGGMRRSTKNDLLVLISDHTNPLYDDRWVGDVFHYTGMGQKGDQSIDFAQNKTLNFSNETGVTVYLFEVFMPNHYIFQGEVFLYNEPFQEPQPDVEGVRRLAWIFPLKLKPGQKEPVVRESDLLYKASVQDKAVYKLSDDLVMERARYAPEKPGSRNVVSKVYERNAYVAELAKRRAEGVCQLCDQPAPFTDRKGNPYLENHHIIWLSQGGEDTPENTVALCANCHRKMHALNLNEDVQKLLQISRGFIRINN</sequence>
<keyword evidence="2" id="KW-0378">Hydrolase</keyword>
<dbReference type="RefSeq" id="WP_301164252.1">
    <property type="nucleotide sequence ID" value="NZ_JAUHTR010000001.1"/>
</dbReference>
<name>A0ABT8HQZ6_9BACL</name>
<keyword evidence="2" id="KW-0255">Endonuclease</keyword>
<dbReference type="Pfam" id="PF01844">
    <property type="entry name" value="HNH"/>
    <property type="match status" value="1"/>
</dbReference>
<dbReference type="GO" id="GO:0016787">
    <property type="term" value="F:hydrolase activity"/>
    <property type="evidence" value="ECO:0007669"/>
    <property type="project" value="UniProtKB-KW"/>
</dbReference>
<dbReference type="Pfam" id="PF26348">
    <property type="entry name" value="SRA_ScoMcrA"/>
    <property type="match status" value="1"/>
</dbReference>
<evidence type="ECO:0000259" key="1">
    <source>
        <dbReference type="SMART" id="SM00507"/>
    </source>
</evidence>
<accession>A0ABT8HQZ6</accession>
<protein>
    <submittedName>
        <fullName evidence="2">HNH endonuclease signature motif containing protein</fullName>
        <ecNumber evidence="2">3.1.-.-</ecNumber>
    </submittedName>
</protein>
<dbReference type="InterPro" id="IPR002711">
    <property type="entry name" value="HNH"/>
</dbReference>
<gene>
    <name evidence="2" type="ORF">QYB97_01830</name>
</gene>
<dbReference type="EC" id="3.1.-.-" evidence="2"/>
<dbReference type="SMART" id="SM00507">
    <property type="entry name" value="HNHc"/>
    <property type="match status" value="1"/>
</dbReference>
<keyword evidence="2" id="KW-0540">Nuclease</keyword>
<reference evidence="2" key="1">
    <citation type="submission" date="2023-07" db="EMBL/GenBank/DDBJ databases">
        <title>Fictibacillus sp. isolated from freshwater pond.</title>
        <authorList>
            <person name="Kirdat K."/>
            <person name="Bhat A."/>
            <person name="Mourya A."/>
            <person name="Yadav A."/>
        </authorList>
    </citation>
    <scope>NUCLEOTIDE SEQUENCE</scope>
    <source>
        <strain evidence="2">NE201</strain>
    </source>
</reference>
<dbReference type="Proteomes" id="UP001172721">
    <property type="component" value="Unassembled WGS sequence"/>
</dbReference>
<dbReference type="CDD" id="cd00085">
    <property type="entry name" value="HNHc"/>
    <property type="match status" value="1"/>
</dbReference>